<reference evidence="2" key="1">
    <citation type="journal article" date="2019" name="Int. J. Syst. Evol. Microbiol.">
        <title>The Global Catalogue of Microorganisms (GCM) 10K type strain sequencing project: providing services to taxonomists for standard genome sequencing and annotation.</title>
        <authorList>
            <consortium name="The Broad Institute Genomics Platform"/>
            <consortium name="The Broad Institute Genome Sequencing Center for Infectious Disease"/>
            <person name="Wu L."/>
            <person name="Ma J."/>
        </authorList>
    </citation>
    <scope>NUCLEOTIDE SEQUENCE [LARGE SCALE GENOMIC DNA]</scope>
    <source>
        <strain evidence="2">KCTC 12847</strain>
    </source>
</reference>
<evidence type="ECO:0000313" key="2">
    <source>
        <dbReference type="Proteomes" id="UP001595640"/>
    </source>
</evidence>
<protein>
    <submittedName>
        <fullName evidence="1">Uncharacterized protein</fullName>
    </submittedName>
</protein>
<proteinExistence type="predicted"/>
<name>A0ABV7LXW7_9GAMM</name>
<dbReference type="RefSeq" id="WP_019020380.1">
    <property type="nucleotide sequence ID" value="NZ_BMXD01000016.1"/>
</dbReference>
<organism evidence="1 2">
    <name type="scientific">Modicisalibacter luteus</name>
    <dbReference type="NCBI Taxonomy" id="453962"/>
    <lineage>
        <taxon>Bacteria</taxon>
        <taxon>Pseudomonadati</taxon>
        <taxon>Pseudomonadota</taxon>
        <taxon>Gammaproteobacteria</taxon>
        <taxon>Oceanospirillales</taxon>
        <taxon>Halomonadaceae</taxon>
        <taxon>Modicisalibacter</taxon>
    </lineage>
</organism>
<sequence>MPTPEWRYEKAERVVKALCRGLAEAESETLQGELAVALHDSLKLLCDAIAEETPSRGNVWTPAMVDLFREQPEKCGQWLALLNEPDFKPDYHTQ</sequence>
<comment type="caution">
    <text evidence="1">The sequence shown here is derived from an EMBL/GenBank/DDBJ whole genome shotgun (WGS) entry which is preliminary data.</text>
</comment>
<keyword evidence="2" id="KW-1185">Reference proteome</keyword>
<dbReference type="Proteomes" id="UP001595640">
    <property type="component" value="Unassembled WGS sequence"/>
</dbReference>
<evidence type="ECO:0000313" key="1">
    <source>
        <dbReference type="EMBL" id="MFC3290559.1"/>
    </source>
</evidence>
<dbReference type="EMBL" id="JBHRUH010000002">
    <property type="protein sequence ID" value="MFC3290559.1"/>
    <property type="molecule type" value="Genomic_DNA"/>
</dbReference>
<gene>
    <name evidence="1" type="ORF">ACFOEI_00560</name>
</gene>
<accession>A0ABV7LXW7</accession>